<dbReference type="EMBL" id="AJYC02000021">
    <property type="protein sequence ID" value="EKT83356.1"/>
    <property type="molecule type" value="Genomic_DNA"/>
</dbReference>
<accession>K8XR88</accession>
<keyword evidence="1" id="KW-0472">Membrane</keyword>
<proteinExistence type="predicted"/>
<dbReference type="Proteomes" id="UP000005951">
    <property type="component" value="Unassembled WGS sequence"/>
</dbReference>
<feature type="transmembrane region" description="Helical" evidence="1">
    <location>
        <begin position="56"/>
        <end position="76"/>
    </location>
</feature>
<evidence type="ECO:0000313" key="3">
    <source>
        <dbReference type="Proteomes" id="UP000005951"/>
    </source>
</evidence>
<name>K8XR88_RHOOP</name>
<dbReference type="AlphaFoldDB" id="K8XR88"/>
<feature type="transmembrane region" description="Helical" evidence="1">
    <location>
        <begin position="12"/>
        <end position="36"/>
    </location>
</feature>
<protein>
    <submittedName>
        <fullName evidence="2">Uncharacterized protein</fullName>
    </submittedName>
</protein>
<reference evidence="2 3" key="1">
    <citation type="journal article" date="2013" name="Genome Announc.">
        <title>Draft Genome Sequence of Rhodococcus opacus Strain M213 Shows a Diverse Catabolic Potential.</title>
        <authorList>
            <person name="Pathak A."/>
            <person name="Green S.J."/>
            <person name="Ogram A."/>
            <person name="Chauhan A."/>
        </authorList>
    </citation>
    <scope>NUCLEOTIDE SEQUENCE [LARGE SCALE GENOMIC DNA]</scope>
    <source>
        <strain evidence="2 3">M213</strain>
    </source>
</reference>
<evidence type="ECO:0000256" key="1">
    <source>
        <dbReference type="SAM" id="Phobius"/>
    </source>
</evidence>
<keyword evidence="1" id="KW-1133">Transmembrane helix</keyword>
<gene>
    <name evidence="2" type="ORF">WSS_A07724</name>
</gene>
<organism evidence="2 3">
    <name type="scientific">Rhodococcus opacus M213</name>
    <dbReference type="NCBI Taxonomy" id="1129896"/>
    <lineage>
        <taxon>Bacteria</taxon>
        <taxon>Bacillati</taxon>
        <taxon>Actinomycetota</taxon>
        <taxon>Actinomycetes</taxon>
        <taxon>Mycobacteriales</taxon>
        <taxon>Nocardiaceae</taxon>
        <taxon>Rhodococcus</taxon>
    </lineage>
</organism>
<evidence type="ECO:0000313" key="2">
    <source>
        <dbReference type="EMBL" id="EKT83356.1"/>
    </source>
</evidence>
<keyword evidence="1" id="KW-0812">Transmembrane</keyword>
<sequence>MDLFMDTVDSLWQVVLIGLLFGAGLPAVFALGIRFLSPGATTTADGNGVTRTPAALFAGLACFAVILVAIVARILFIMKDFLAHDFGIHIF</sequence>
<comment type="caution">
    <text evidence="2">The sequence shown here is derived from an EMBL/GenBank/DDBJ whole genome shotgun (WGS) entry which is preliminary data.</text>
</comment>